<evidence type="ECO:0000313" key="3">
    <source>
        <dbReference type="EMBL" id="GEU45875.1"/>
    </source>
</evidence>
<dbReference type="PANTHER" id="PTHR34222">
    <property type="entry name" value="GAG_PRE-INTEGRS DOMAIN-CONTAINING PROTEIN"/>
    <property type="match status" value="1"/>
</dbReference>
<dbReference type="GO" id="GO:0003676">
    <property type="term" value="F:nucleic acid binding"/>
    <property type="evidence" value="ECO:0007669"/>
    <property type="project" value="InterPro"/>
</dbReference>
<dbReference type="PANTHER" id="PTHR34222:SF99">
    <property type="entry name" value="PROTEIN, PUTATIVE-RELATED"/>
    <property type="match status" value="1"/>
</dbReference>
<comment type="caution">
    <text evidence="3">The sequence shown here is derived from an EMBL/GenBank/DDBJ whole genome shotgun (WGS) entry which is preliminary data.</text>
</comment>
<evidence type="ECO:0000256" key="1">
    <source>
        <dbReference type="SAM" id="MobiDB-lite"/>
    </source>
</evidence>
<feature type="region of interest" description="Disordered" evidence="1">
    <location>
        <begin position="580"/>
        <end position="601"/>
    </location>
</feature>
<name>A0A6L2KCW1_TANCI</name>
<sequence>MEFLMGLNDVYQPIRSLILAKDPLPNVKDTFYIVSREESYRGLHLGVSFVNKSPHAAFVIKTNNNPNNLNKRVNTNNNKNVNRGPNPNLLCQNCGLIGHIIERCYELIGYRVRFKRNLNLSRQYGNTKRFTVNREVNSYVPSTSGSLSASFTNEQMMKLLNLLNEKPTPSANMSGWIINFGANQHMTDSTKYMFNVVDIYNLMLNVGHPNGKLVGTGSETGGLYLFDVNRNGKFNNSVCKSVLFCRVSRELWHCRLGHPADQVLYILGKKLSFSKNDHISPWEICHKAKQTREPFPLSDHKSESVGDIVHCDVWGPYKVVSYEASQNPKWVKALNLEMEALHRNNTFVLADLPPGRKAIRCVKEKNVSVSNIEAVKDGAVPSVTFGSGNTQEKNVGYSSTSPFTSESGPNVSFASLLKGESMHKGLNFRTLITQAGNRADVAVPLESIRLGSERHANSAYGFFLGKRVAYLVVAKYARNTWGSSYARSMIEIQVDVELQDTIVVAMPKLTDEGFYTCTVHVKYEWKPPRCACCKVFGHIQEECSKNPCLGVAKNLKKPSQAHRGIPIGSMVEFKPTKEYRPISKKPTTNTSNNTKKVVEPTKEVSNSNPFDALNLVDNNVEMDTNGGGFKFGYEDEVELVNNDMARSMASERSKNDSSLYVKNQNGLFIAIIIYVDDIVVTRNSGFDIDKFKKFLSFKFMIADLGLLKYFLESHFLAALRVFRYLKNAPGTGIQFYKGKSHNLYAYSDVDWANSAIQSVVNLVFQEKTKHFEIDLYLIREKVSSDVIKTLKVASTNNVAYFFTKSSRAEANILGLYNLLIPISRVSSQ</sequence>
<reference evidence="3" key="1">
    <citation type="journal article" date="2019" name="Sci. Rep.">
        <title>Draft genome of Tanacetum cinerariifolium, the natural source of mosquito coil.</title>
        <authorList>
            <person name="Yamashiro T."/>
            <person name="Shiraishi A."/>
            <person name="Satake H."/>
            <person name="Nakayama K."/>
        </authorList>
    </citation>
    <scope>NUCLEOTIDE SEQUENCE</scope>
</reference>
<protein>
    <submittedName>
        <fullName evidence="3">Ribonuclease H-like domain-containing protein</fullName>
    </submittedName>
</protein>
<feature type="domain" description="CCHC-type" evidence="2">
    <location>
        <begin position="90"/>
        <end position="106"/>
    </location>
</feature>
<dbReference type="Pfam" id="PF13976">
    <property type="entry name" value="gag_pre-integrs"/>
    <property type="match status" value="1"/>
</dbReference>
<dbReference type="AlphaFoldDB" id="A0A6L2KCW1"/>
<dbReference type="InterPro" id="IPR025724">
    <property type="entry name" value="GAG-pre-integrase_dom"/>
</dbReference>
<gene>
    <name evidence="3" type="ORF">Tci_017853</name>
</gene>
<dbReference type="SMART" id="SM00343">
    <property type="entry name" value="ZnF_C2HC"/>
    <property type="match status" value="2"/>
</dbReference>
<dbReference type="GO" id="GO:0008270">
    <property type="term" value="F:zinc ion binding"/>
    <property type="evidence" value="ECO:0007669"/>
    <property type="project" value="InterPro"/>
</dbReference>
<organism evidence="3">
    <name type="scientific">Tanacetum cinerariifolium</name>
    <name type="common">Dalmatian daisy</name>
    <name type="synonym">Chrysanthemum cinerariifolium</name>
    <dbReference type="NCBI Taxonomy" id="118510"/>
    <lineage>
        <taxon>Eukaryota</taxon>
        <taxon>Viridiplantae</taxon>
        <taxon>Streptophyta</taxon>
        <taxon>Embryophyta</taxon>
        <taxon>Tracheophyta</taxon>
        <taxon>Spermatophyta</taxon>
        <taxon>Magnoliopsida</taxon>
        <taxon>eudicotyledons</taxon>
        <taxon>Gunneridae</taxon>
        <taxon>Pentapetalae</taxon>
        <taxon>asterids</taxon>
        <taxon>campanulids</taxon>
        <taxon>Asterales</taxon>
        <taxon>Asteraceae</taxon>
        <taxon>Asteroideae</taxon>
        <taxon>Anthemideae</taxon>
        <taxon>Anthemidinae</taxon>
        <taxon>Tanacetum</taxon>
    </lineage>
</organism>
<feature type="compositionally biased region" description="Low complexity" evidence="1">
    <location>
        <begin position="584"/>
        <end position="595"/>
    </location>
</feature>
<accession>A0A6L2KCW1</accession>
<dbReference type="InterPro" id="IPR001878">
    <property type="entry name" value="Znf_CCHC"/>
</dbReference>
<dbReference type="EMBL" id="BKCJ010002047">
    <property type="protein sequence ID" value="GEU45875.1"/>
    <property type="molecule type" value="Genomic_DNA"/>
</dbReference>
<feature type="domain" description="CCHC-type" evidence="2">
    <location>
        <begin position="529"/>
        <end position="545"/>
    </location>
</feature>
<proteinExistence type="predicted"/>
<evidence type="ECO:0000259" key="2">
    <source>
        <dbReference type="SMART" id="SM00343"/>
    </source>
</evidence>